<keyword evidence="6" id="KW-1185">Reference proteome</keyword>
<dbReference type="Pfam" id="PF20240">
    <property type="entry name" value="DUF6597"/>
    <property type="match status" value="1"/>
</dbReference>
<evidence type="ECO:0000313" key="5">
    <source>
        <dbReference type="EMBL" id="GAB10790.1"/>
    </source>
</evidence>
<evidence type="ECO:0000259" key="4">
    <source>
        <dbReference type="PROSITE" id="PS01124"/>
    </source>
</evidence>
<keyword evidence="2" id="KW-0238">DNA-binding</keyword>
<dbReference type="AlphaFoldDB" id="G7H4L5"/>
<sequence>MVDPSRGVLYPAKLPTLTRLAPPPLAAELVGWFWIPEWQIAAGRSSRQELVPFPASNLVVELDHVGFTGPATTISHRDLTGTGWAVGALLRPAGVAALIDDPGAYVDSYQPFEAADLHDAVFAAMTDGDAATRHSRAITAFADWLADRVPEPSDEARLANAMADLLMSDPTILRLDDAAQALASSPRTLQRLARRYVGLSPSAMIRRRRLQEAAQLIRDDPAADLASIAADLGYTDHAHLSNDFRSVLAFSPSAYRGTVHPN</sequence>
<dbReference type="PROSITE" id="PS01124">
    <property type="entry name" value="HTH_ARAC_FAMILY_2"/>
    <property type="match status" value="1"/>
</dbReference>
<dbReference type="PANTHER" id="PTHR46796">
    <property type="entry name" value="HTH-TYPE TRANSCRIPTIONAL ACTIVATOR RHAS-RELATED"/>
    <property type="match status" value="1"/>
</dbReference>
<dbReference type="PROSITE" id="PS00041">
    <property type="entry name" value="HTH_ARAC_FAMILY_1"/>
    <property type="match status" value="1"/>
</dbReference>
<dbReference type="InterPro" id="IPR046532">
    <property type="entry name" value="DUF6597"/>
</dbReference>
<comment type="caution">
    <text evidence="5">The sequence shown here is derived from an EMBL/GenBank/DDBJ whole genome shotgun (WGS) entry which is preliminary data.</text>
</comment>
<evidence type="ECO:0000256" key="2">
    <source>
        <dbReference type="ARBA" id="ARBA00023125"/>
    </source>
</evidence>
<reference evidence="5 6" key="1">
    <citation type="submission" date="2011-11" db="EMBL/GenBank/DDBJ databases">
        <title>Whole genome shotgun sequence of Gordonia araii NBRC 100433.</title>
        <authorList>
            <person name="Yoshida Y."/>
            <person name="Hosoyama A."/>
            <person name="Tsuchikane K."/>
            <person name="Katsumata H."/>
            <person name="Yamazaki S."/>
            <person name="Fujita N."/>
        </authorList>
    </citation>
    <scope>NUCLEOTIDE SEQUENCE [LARGE SCALE GENOMIC DNA]</scope>
    <source>
        <strain evidence="5 6">NBRC 100433</strain>
    </source>
</reference>
<feature type="domain" description="HTH araC/xylS-type" evidence="4">
    <location>
        <begin position="156"/>
        <end position="258"/>
    </location>
</feature>
<dbReference type="Pfam" id="PF12833">
    <property type="entry name" value="HTH_18"/>
    <property type="match status" value="1"/>
</dbReference>
<dbReference type="GO" id="GO:0043565">
    <property type="term" value="F:sequence-specific DNA binding"/>
    <property type="evidence" value="ECO:0007669"/>
    <property type="project" value="InterPro"/>
</dbReference>
<dbReference type="InterPro" id="IPR018062">
    <property type="entry name" value="HTH_AraC-typ_CS"/>
</dbReference>
<dbReference type="EMBL" id="BAEE01000062">
    <property type="protein sequence ID" value="GAB10790.1"/>
    <property type="molecule type" value="Genomic_DNA"/>
</dbReference>
<dbReference type="InterPro" id="IPR050204">
    <property type="entry name" value="AraC_XylS_family_regulators"/>
</dbReference>
<dbReference type="SUPFAM" id="SSF46689">
    <property type="entry name" value="Homeodomain-like"/>
    <property type="match status" value="1"/>
</dbReference>
<evidence type="ECO:0000256" key="3">
    <source>
        <dbReference type="ARBA" id="ARBA00023163"/>
    </source>
</evidence>
<protein>
    <submittedName>
        <fullName evidence="5">Putative AraC family transcriptional regulator</fullName>
    </submittedName>
</protein>
<dbReference type="Proteomes" id="UP000035088">
    <property type="component" value="Unassembled WGS sequence"/>
</dbReference>
<keyword evidence="3" id="KW-0804">Transcription</keyword>
<gene>
    <name evidence="5" type="ORF">GOARA_062_00580</name>
</gene>
<dbReference type="RefSeq" id="WP_007322865.1">
    <property type="nucleotide sequence ID" value="NZ_BAEE01000062.1"/>
</dbReference>
<proteinExistence type="predicted"/>
<dbReference type="InterPro" id="IPR009057">
    <property type="entry name" value="Homeodomain-like_sf"/>
</dbReference>
<dbReference type="InterPro" id="IPR018060">
    <property type="entry name" value="HTH_AraC"/>
</dbReference>
<dbReference type="OrthoDB" id="2559672at2"/>
<evidence type="ECO:0000313" key="6">
    <source>
        <dbReference type="Proteomes" id="UP000035088"/>
    </source>
</evidence>
<evidence type="ECO:0000256" key="1">
    <source>
        <dbReference type="ARBA" id="ARBA00023015"/>
    </source>
</evidence>
<organism evidence="5 6">
    <name type="scientific">Gordonia araii NBRC 100433</name>
    <dbReference type="NCBI Taxonomy" id="1073574"/>
    <lineage>
        <taxon>Bacteria</taxon>
        <taxon>Bacillati</taxon>
        <taxon>Actinomycetota</taxon>
        <taxon>Actinomycetes</taxon>
        <taxon>Mycobacteriales</taxon>
        <taxon>Gordoniaceae</taxon>
        <taxon>Gordonia</taxon>
    </lineage>
</organism>
<dbReference type="SMART" id="SM00342">
    <property type="entry name" value="HTH_ARAC"/>
    <property type="match status" value="1"/>
</dbReference>
<dbReference type="STRING" id="1073574.GOARA_062_00580"/>
<keyword evidence="1" id="KW-0805">Transcription regulation</keyword>
<accession>G7H4L5</accession>
<dbReference type="Gene3D" id="1.10.10.60">
    <property type="entry name" value="Homeodomain-like"/>
    <property type="match status" value="1"/>
</dbReference>
<name>G7H4L5_9ACTN</name>
<dbReference type="GO" id="GO:0003700">
    <property type="term" value="F:DNA-binding transcription factor activity"/>
    <property type="evidence" value="ECO:0007669"/>
    <property type="project" value="InterPro"/>
</dbReference>